<evidence type="ECO:0000313" key="2">
    <source>
        <dbReference type="EMBL" id="TDZ15414.1"/>
    </source>
</evidence>
<reference evidence="3" key="1">
    <citation type="journal article" date="2013" name="New Phytol.">
        <title>Comparative genomic and transcriptomic analyses reveal the hemibiotrophic stage shift of Colletotrichum fungi.</title>
        <authorList>
            <person name="Gan P."/>
            <person name="Ikeda K."/>
            <person name="Irieda H."/>
            <person name="Narusaka M."/>
            <person name="O'Connell R.J."/>
            <person name="Narusaka Y."/>
            <person name="Takano Y."/>
            <person name="Kubo Y."/>
            <person name="Shirasu K."/>
        </authorList>
    </citation>
    <scope>NUCLEOTIDE SEQUENCE [LARGE SCALE GENOMIC DNA]</scope>
    <source>
        <strain evidence="3">104-T / ATCC 96160 / CBS 514.97 / LARS 414 / MAFF 240422</strain>
    </source>
</reference>
<keyword evidence="1" id="KW-0812">Transmembrane</keyword>
<proteinExistence type="predicted"/>
<gene>
    <name evidence="2" type="ORF">Cob_v011545</name>
</gene>
<dbReference type="EMBL" id="AMCV02000040">
    <property type="protein sequence ID" value="TDZ15414.1"/>
    <property type="molecule type" value="Genomic_DNA"/>
</dbReference>
<evidence type="ECO:0000256" key="1">
    <source>
        <dbReference type="SAM" id="Phobius"/>
    </source>
</evidence>
<dbReference type="AlphaFoldDB" id="A0A484FBT1"/>
<keyword evidence="1" id="KW-1133">Transmembrane helix</keyword>
<evidence type="ECO:0000313" key="3">
    <source>
        <dbReference type="Proteomes" id="UP000014480"/>
    </source>
</evidence>
<dbReference type="Proteomes" id="UP000014480">
    <property type="component" value="Unassembled WGS sequence"/>
</dbReference>
<organism evidence="2 3">
    <name type="scientific">Colletotrichum orbiculare (strain 104-T / ATCC 96160 / CBS 514.97 / LARS 414 / MAFF 240422)</name>
    <name type="common">Cucumber anthracnose fungus</name>
    <name type="synonym">Colletotrichum lagenarium</name>
    <dbReference type="NCBI Taxonomy" id="1213857"/>
    <lineage>
        <taxon>Eukaryota</taxon>
        <taxon>Fungi</taxon>
        <taxon>Dikarya</taxon>
        <taxon>Ascomycota</taxon>
        <taxon>Pezizomycotina</taxon>
        <taxon>Sordariomycetes</taxon>
        <taxon>Hypocreomycetidae</taxon>
        <taxon>Glomerellales</taxon>
        <taxon>Glomerellaceae</taxon>
        <taxon>Colletotrichum</taxon>
        <taxon>Colletotrichum orbiculare species complex</taxon>
    </lineage>
</organism>
<comment type="caution">
    <text evidence="2">The sequence shown here is derived from an EMBL/GenBank/DDBJ whole genome shotgun (WGS) entry which is preliminary data.</text>
</comment>
<keyword evidence="1" id="KW-0472">Membrane</keyword>
<keyword evidence="3" id="KW-1185">Reference proteome</keyword>
<reference evidence="3" key="2">
    <citation type="journal article" date="2019" name="Mol. Plant Microbe Interact.">
        <title>Genome sequence resources for four phytopathogenic fungi from the Colletotrichum orbiculare species complex.</title>
        <authorList>
            <person name="Gan P."/>
            <person name="Tsushima A."/>
            <person name="Narusaka M."/>
            <person name="Narusaka Y."/>
            <person name="Takano Y."/>
            <person name="Kubo Y."/>
            <person name="Shirasu K."/>
        </authorList>
    </citation>
    <scope>GENOME REANNOTATION</scope>
    <source>
        <strain evidence="3">104-T / ATCC 96160 / CBS 514.97 / LARS 414 / MAFF 240422</strain>
    </source>
</reference>
<feature type="transmembrane region" description="Helical" evidence="1">
    <location>
        <begin position="140"/>
        <end position="158"/>
    </location>
</feature>
<accession>A0A484FBT1</accession>
<name>A0A484FBT1_COLOR</name>
<feature type="transmembrane region" description="Helical" evidence="1">
    <location>
        <begin position="20"/>
        <end position="44"/>
    </location>
</feature>
<sequence length="219" mass="25218">MRVVHQFPVGSLHSPHTNYYYVRICTCCYTALWILSITSILGLVAELCITKPKAVGRVSELPTNPDEQQRLETHSNWDELDEQTYRAAAAGPNHETWPQTRVLTVHLFTRTMHLMDLSTWVDGCRPTPSRQMSGSNCNPHWAASLYSAAIVVLNLWLMRLKLCWRLTWMPAANGYHPYLFGRQLHVPDTAEQRMVLYSRLSLVTFLVYARIFEPAEANW</sequence>
<protein>
    <submittedName>
        <fullName evidence="2">Uncharacterized protein</fullName>
    </submittedName>
</protein>